<sequence length="243" mass="26533">MAQPKAEITVVPADENDSLVLAQIESMAFDGPSPYALSRTNTPGLNETKSGKGQEQPLSQGRLMFGVPSAEGYAIRARAINERLKTNPDYHIYKAILKENGGTEKIVGFAAWRFCADAPFPVEDTWKDLPWEGCANPTACNDFFGGLARLRTKYLGGKKVALLETLTIDPSAQGLGIGSKMLDEGLEEARKLGLTESWLEASDAGHGLYWKYGWRDVEVFTTDFAKYGAEGSAKVTVMKRECA</sequence>
<dbReference type="VEuPathDB" id="FungiDB:PMAA_070020"/>
<dbReference type="CDD" id="cd04301">
    <property type="entry name" value="NAT_SF"/>
    <property type="match status" value="1"/>
</dbReference>
<dbReference type="Pfam" id="PF00583">
    <property type="entry name" value="Acetyltransf_1"/>
    <property type="match status" value="1"/>
</dbReference>
<dbReference type="InterPro" id="IPR016181">
    <property type="entry name" value="Acyl_CoA_acyltransferase"/>
</dbReference>
<dbReference type="PROSITE" id="PS51186">
    <property type="entry name" value="GNAT"/>
    <property type="match status" value="1"/>
</dbReference>
<dbReference type="InterPro" id="IPR000182">
    <property type="entry name" value="GNAT_dom"/>
</dbReference>
<dbReference type="Proteomes" id="UP000001294">
    <property type="component" value="Unassembled WGS sequence"/>
</dbReference>
<accession>B6Q8W0</accession>
<dbReference type="InterPro" id="IPR052523">
    <property type="entry name" value="Trichothecene_AcTrans"/>
</dbReference>
<proteinExistence type="predicted"/>
<evidence type="ECO:0000313" key="3">
    <source>
        <dbReference type="EMBL" id="EEA25914.1"/>
    </source>
</evidence>
<dbReference type="PANTHER" id="PTHR42791:SF2">
    <property type="entry name" value="N-ACETYLTRANSFERASE DOMAIN-CONTAINING PROTEIN"/>
    <property type="match status" value="1"/>
</dbReference>
<reference evidence="4" key="1">
    <citation type="journal article" date="2015" name="Genome Announc.">
        <title>Genome sequence of the AIDS-associated pathogen Penicillium marneffei (ATCC18224) and its near taxonomic relative Talaromyces stipitatus (ATCC10500).</title>
        <authorList>
            <person name="Nierman W.C."/>
            <person name="Fedorova-Abrams N.D."/>
            <person name="Andrianopoulos A."/>
        </authorList>
    </citation>
    <scope>NUCLEOTIDE SEQUENCE [LARGE SCALE GENOMIC DNA]</scope>
    <source>
        <strain evidence="4">ATCC 18224 / CBS 334.59 / QM 7333</strain>
    </source>
</reference>
<feature type="region of interest" description="Disordered" evidence="1">
    <location>
        <begin position="32"/>
        <end position="58"/>
    </location>
</feature>
<evidence type="ECO:0000313" key="4">
    <source>
        <dbReference type="Proteomes" id="UP000001294"/>
    </source>
</evidence>
<dbReference type="Gene3D" id="3.40.630.30">
    <property type="match status" value="1"/>
</dbReference>
<protein>
    <recommendedName>
        <fullName evidence="2">N-acetyltransferase domain-containing protein</fullName>
    </recommendedName>
</protein>
<feature type="compositionally biased region" description="Polar residues" evidence="1">
    <location>
        <begin position="38"/>
        <end position="58"/>
    </location>
</feature>
<dbReference type="PhylomeDB" id="B6Q8W0"/>
<dbReference type="EMBL" id="DS995900">
    <property type="protein sequence ID" value="EEA25914.1"/>
    <property type="molecule type" value="Genomic_DNA"/>
</dbReference>
<keyword evidence="4" id="KW-1185">Reference proteome</keyword>
<feature type="domain" description="N-acetyltransferase" evidence="2">
    <location>
        <begin position="146"/>
        <end position="243"/>
    </location>
</feature>
<dbReference type="HOGENOM" id="CLU_060131_6_5_1"/>
<organism evidence="3 4">
    <name type="scientific">Talaromyces marneffei (strain ATCC 18224 / CBS 334.59 / QM 7333)</name>
    <name type="common">Penicillium marneffei</name>
    <dbReference type="NCBI Taxonomy" id="441960"/>
    <lineage>
        <taxon>Eukaryota</taxon>
        <taxon>Fungi</taxon>
        <taxon>Dikarya</taxon>
        <taxon>Ascomycota</taxon>
        <taxon>Pezizomycotina</taxon>
        <taxon>Eurotiomycetes</taxon>
        <taxon>Eurotiomycetidae</taxon>
        <taxon>Eurotiales</taxon>
        <taxon>Trichocomaceae</taxon>
        <taxon>Talaromyces</taxon>
        <taxon>Talaromyces sect. Talaromyces</taxon>
    </lineage>
</organism>
<dbReference type="AlphaFoldDB" id="B6Q8W0"/>
<gene>
    <name evidence="3" type="ORF">PMAA_070020</name>
</gene>
<evidence type="ECO:0000256" key="1">
    <source>
        <dbReference type="SAM" id="MobiDB-lite"/>
    </source>
</evidence>
<dbReference type="SUPFAM" id="SSF55729">
    <property type="entry name" value="Acyl-CoA N-acyltransferases (Nat)"/>
    <property type="match status" value="1"/>
</dbReference>
<evidence type="ECO:0000259" key="2">
    <source>
        <dbReference type="PROSITE" id="PS51186"/>
    </source>
</evidence>
<dbReference type="GO" id="GO:0016747">
    <property type="term" value="F:acyltransferase activity, transferring groups other than amino-acyl groups"/>
    <property type="evidence" value="ECO:0007669"/>
    <property type="project" value="InterPro"/>
</dbReference>
<dbReference type="PANTHER" id="PTHR42791">
    <property type="entry name" value="GNAT FAMILY ACETYLTRANSFERASE"/>
    <property type="match status" value="1"/>
</dbReference>
<name>B6Q8W0_TALMQ</name>